<sequence length="120" mass="12976">MMVYHKGVSAILIIFCHIHANFGAPNSDLEIRDEIKNANDDVVQSDDQDPNYPPRGLPGRDGRDGRDSFVPGPPGKTGPRGFRGKRGAAGGSGGSVYTRWGRKSCRRGTTLLYAGVYIDV</sequence>
<name>A0A6S7IC20_PARCT</name>
<organism evidence="3 4">
    <name type="scientific">Paramuricea clavata</name>
    <name type="common">Red gorgonian</name>
    <name type="synonym">Violescent sea-whip</name>
    <dbReference type="NCBI Taxonomy" id="317549"/>
    <lineage>
        <taxon>Eukaryota</taxon>
        <taxon>Metazoa</taxon>
        <taxon>Cnidaria</taxon>
        <taxon>Anthozoa</taxon>
        <taxon>Octocorallia</taxon>
        <taxon>Malacalcyonacea</taxon>
        <taxon>Plexauridae</taxon>
        <taxon>Paramuricea</taxon>
    </lineage>
</organism>
<dbReference type="EMBL" id="CACRXK020008343">
    <property type="protein sequence ID" value="CAB4014529.1"/>
    <property type="molecule type" value="Genomic_DNA"/>
</dbReference>
<dbReference type="AlphaFoldDB" id="A0A6S7IC20"/>
<comment type="caution">
    <text evidence="3">The sequence shown here is derived from an EMBL/GenBank/DDBJ whole genome shotgun (WGS) entry which is preliminary data.</text>
</comment>
<feature type="compositionally biased region" description="Basic and acidic residues" evidence="1">
    <location>
        <begin position="58"/>
        <end position="67"/>
    </location>
</feature>
<feature type="region of interest" description="Disordered" evidence="1">
    <location>
        <begin position="38"/>
        <end position="100"/>
    </location>
</feature>
<evidence type="ECO:0000256" key="1">
    <source>
        <dbReference type="SAM" id="MobiDB-lite"/>
    </source>
</evidence>
<proteinExistence type="predicted"/>
<feature type="signal peptide" evidence="2">
    <location>
        <begin position="1"/>
        <end position="23"/>
    </location>
</feature>
<evidence type="ECO:0000256" key="2">
    <source>
        <dbReference type="SAM" id="SignalP"/>
    </source>
</evidence>
<dbReference type="Proteomes" id="UP001152795">
    <property type="component" value="Unassembled WGS sequence"/>
</dbReference>
<evidence type="ECO:0000313" key="4">
    <source>
        <dbReference type="Proteomes" id="UP001152795"/>
    </source>
</evidence>
<protein>
    <submittedName>
        <fullName evidence="3">Uncharacterized protein</fullName>
    </submittedName>
</protein>
<accession>A0A6S7IC20</accession>
<evidence type="ECO:0000313" key="3">
    <source>
        <dbReference type="EMBL" id="CAB4014529.1"/>
    </source>
</evidence>
<reference evidence="3" key="1">
    <citation type="submission" date="2020-04" db="EMBL/GenBank/DDBJ databases">
        <authorList>
            <person name="Alioto T."/>
            <person name="Alioto T."/>
            <person name="Gomez Garrido J."/>
        </authorList>
    </citation>
    <scope>NUCLEOTIDE SEQUENCE</scope>
    <source>
        <strain evidence="3">A484AB</strain>
    </source>
</reference>
<keyword evidence="2" id="KW-0732">Signal</keyword>
<feature type="chain" id="PRO_5043478840" evidence="2">
    <location>
        <begin position="24"/>
        <end position="120"/>
    </location>
</feature>
<keyword evidence="4" id="KW-1185">Reference proteome</keyword>
<gene>
    <name evidence="3" type="ORF">PACLA_8A016605</name>
</gene>